<evidence type="ECO:0000313" key="2">
    <source>
        <dbReference type="Proteomes" id="UP001248581"/>
    </source>
</evidence>
<evidence type="ECO:0000313" key="1">
    <source>
        <dbReference type="EMBL" id="WNC69944.1"/>
    </source>
</evidence>
<organism evidence="1 2">
    <name type="scientific">Thalassotalea nanhaiensis</name>
    <dbReference type="NCBI Taxonomy" id="3065648"/>
    <lineage>
        <taxon>Bacteria</taxon>
        <taxon>Pseudomonadati</taxon>
        <taxon>Pseudomonadota</taxon>
        <taxon>Gammaproteobacteria</taxon>
        <taxon>Alteromonadales</taxon>
        <taxon>Colwelliaceae</taxon>
        <taxon>Thalassotalea</taxon>
    </lineage>
</organism>
<dbReference type="Proteomes" id="UP001248581">
    <property type="component" value="Chromosome"/>
</dbReference>
<keyword evidence="2" id="KW-1185">Reference proteome</keyword>
<accession>A0ABY9TM91</accession>
<protein>
    <submittedName>
        <fullName evidence="1">Uncharacterized protein</fullName>
    </submittedName>
</protein>
<name>A0ABY9TM91_9GAMM</name>
<reference evidence="2" key="1">
    <citation type="submission" date="2023-09" db="EMBL/GenBank/DDBJ databases">
        <authorList>
            <person name="Li S."/>
            <person name="Li X."/>
            <person name="Zhang C."/>
            <person name="Zhao Z."/>
        </authorList>
    </citation>
    <scope>NUCLEOTIDE SEQUENCE [LARGE SCALE GENOMIC DNA]</scope>
    <source>
        <strain evidence="2">SQ345</strain>
    </source>
</reference>
<dbReference type="EMBL" id="CP134146">
    <property type="protein sequence ID" value="WNC69944.1"/>
    <property type="molecule type" value="Genomic_DNA"/>
</dbReference>
<gene>
    <name evidence="1" type="ORF">RI845_07355</name>
</gene>
<sequence length="66" mass="7388">MTPNTNVLDRTGLVNGFAHSCSTWSNYDTFTSLEIFIHGLTLSMSRTTSLTTRGNNLFINYLRGEV</sequence>
<proteinExistence type="predicted"/>
<dbReference type="RefSeq" id="WP_348389086.1">
    <property type="nucleotide sequence ID" value="NZ_CP134146.1"/>
</dbReference>